<organism evidence="2 3">
    <name type="scientific">Lentinus tigrinus ALCF2SS1-6</name>
    <dbReference type="NCBI Taxonomy" id="1328759"/>
    <lineage>
        <taxon>Eukaryota</taxon>
        <taxon>Fungi</taxon>
        <taxon>Dikarya</taxon>
        <taxon>Basidiomycota</taxon>
        <taxon>Agaricomycotina</taxon>
        <taxon>Agaricomycetes</taxon>
        <taxon>Polyporales</taxon>
        <taxon>Polyporaceae</taxon>
        <taxon>Lentinus</taxon>
    </lineage>
</organism>
<accession>A0A5C2RP20</accession>
<dbReference type="AlphaFoldDB" id="A0A5C2RP20"/>
<evidence type="ECO:0000256" key="1">
    <source>
        <dbReference type="SAM" id="MobiDB-lite"/>
    </source>
</evidence>
<protein>
    <submittedName>
        <fullName evidence="2">Uncharacterized protein</fullName>
    </submittedName>
</protein>
<proteinExistence type="predicted"/>
<sequence length="251" mass="27773">MKFKGQRSKKTKSRRGKTFITAPSSPSSISHAPTRTFTHPHHIAILAQPTHTQLLNHEAPPQDGVWATVDGGIRLLSQRELYCMHNGIPYTPEVVVPPPQPIVPRLMPRNGGPFADSHRWDEHHLSDEGRRELHMARYNDARSRYAQPNVGRATRDPIAGPVQPPQQNTQAGPSGARPSAFPHPRPSNCASDCWCNASIVSRADSMQQVTQDFSRLGVDQPSQSGLRLSGGSELKKTQGLYDSGWSRMTQQ</sequence>
<dbReference type="EMBL" id="ML122336">
    <property type="protein sequence ID" value="RPD52880.1"/>
    <property type="molecule type" value="Genomic_DNA"/>
</dbReference>
<feature type="region of interest" description="Disordered" evidence="1">
    <location>
        <begin position="142"/>
        <end position="187"/>
    </location>
</feature>
<dbReference type="Proteomes" id="UP000313359">
    <property type="component" value="Unassembled WGS sequence"/>
</dbReference>
<evidence type="ECO:0000313" key="3">
    <source>
        <dbReference type="Proteomes" id="UP000313359"/>
    </source>
</evidence>
<feature type="region of interest" description="Disordered" evidence="1">
    <location>
        <begin position="215"/>
        <end position="251"/>
    </location>
</feature>
<feature type="region of interest" description="Disordered" evidence="1">
    <location>
        <begin position="1"/>
        <end position="31"/>
    </location>
</feature>
<keyword evidence="3" id="KW-1185">Reference proteome</keyword>
<reference evidence="2" key="1">
    <citation type="journal article" date="2018" name="Genome Biol. Evol.">
        <title>Genomics and development of Lentinus tigrinus, a white-rot wood-decaying mushroom with dimorphic fruiting bodies.</title>
        <authorList>
            <person name="Wu B."/>
            <person name="Xu Z."/>
            <person name="Knudson A."/>
            <person name="Carlson A."/>
            <person name="Chen N."/>
            <person name="Kovaka S."/>
            <person name="LaButti K."/>
            <person name="Lipzen A."/>
            <person name="Pennachio C."/>
            <person name="Riley R."/>
            <person name="Schakwitz W."/>
            <person name="Umezawa K."/>
            <person name="Ohm R.A."/>
            <person name="Grigoriev I.V."/>
            <person name="Nagy L.G."/>
            <person name="Gibbons J."/>
            <person name="Hibbett D."/>
        </authorList>
    </citation>
    <scope>NUCLEOTIDE SEQUENCE [LARGE SCALE GENOMIC DNA]</scope>
    <source>
        <strain evidence="2">ALCF2SS1-6</strain>
    </source>
</reference>
<name>A0A5C2RP20_9APHY</name>
<evidence type="ECO:0000313" key="2">
    <source>
        <dbReference type="EMBL" id="RPD52880.1"/>
    </source>
</evidence>
<feature type="compositionally biased region" description="Basic residues" evidence="1">
    <location>
        <begin position="1"/>
        <end position="17"/>
    </location>
</feature>
<gene>
    <name evidence="2" type="ORF">L227DRAFT_617445</name>
</gene>
<feature type="compositionally biased region" description="Low complexity" evidence="1">
    <location>
        <begin position="18"/>
        <end position="31"/>
    </location>
</feature>